<dbReference type="GO" id="GO:0005789">
    <property type="term" value="C:endoplasmic reticulum membrane"/>
    <property type="evidence" value="ECO:0007669"/>
    <property type="project" value="UniProtKB-SubCell"/>
</dbReference>
<feature type="transmembrane region" description="Helical" evidence="8">
    <location>
        <begin position="50"/>
        <end position="68"/>
    </location>
</feature>
<comment type="similarity">
    <text evidence="2">Belongs to the TMEM208 family.</text>
</comment>
<keyword evidence="6 8" id="KW-0472">Membrane</keyword>
<gene>
    <name evidence="9" type="ORF">MPSI1_000148</name>
</gene>
<evidence type="ECO:0000313" key="9">
    <source>
        <dbReference type="EMBL" id="WFD41518.1"/>
    </source>
</evidence>
<dbReference type="GO" id="GO:0006624">
    <property type="term" value="P:vacuolar protein processing"/>
    <property type="evidence" value="ECO:0007669"/>
    <property type="project" value="TreeGrafter"/>
</dbReference>
<dbReference type="EMBL" id="CP118375">
    <property type="protein sequence ID" value="WFD41518.1"/>
    <property type="molecule type" value="Genomic_DNA"/>
</dbReference>
<evidence type="ECO:0000256" key="5">
    <source>
        <dbReference type="ARBA" id="ARBA00022989"/>
    </source>
</evidence>
<dbReference type="PANTHER" id="PTHR13505">
    <property type="entry name" value="TRANSMEMBRANE PROTEIN 208"/>
    <property type="match status" value="1"/>
</dbReference>
<feature type="transmembrane region" description="Helical" evidence="8">
    <location>
        <begin position="89"/>
        <end position="108"/>
    </location>
</feature>
<sequence>MAKGAQKRMAASNNSAVKRLKYGFFLSNTIHLLLNFWAWRSAATLQWRYIALYVVSEAIAGTIGWQLTSMAHAGDDLRQSGLTAYMFDIVYITWFVHIATALVSRRFWWTYAVVRRSPLSRSAQPSQTAHQPVQEPQLTKRQAKQQARANRGSRQ</sequence>
<keyword evidence="4" id="KW-0256">Endoplasmic reticulum</keyword>
<dbReference type="GO" id="GO:0005773">
    <property type="term" value="C:vacuole"/>
    <property type="evidence" value="ECO:0007669"/>
    <property type="project" value="GOC"/>
</dbReference>
<evidence type="ECO:0000256" key="4">
    <source>
        <dbReference type="ARBA" id="ARBA00022824"/>
    </source>
</evidence>
<comment type="subcellular location">
    <subcellularLocation>
        <location evidence="1">Endoplasmic reticulum membrane</location>
        <topology evidence="1">Multi-pass membrane protein</topology>
    </subcellularLocation>
</comment>
<name>A0AAF0JCE5_9BASI</name>
<organism evidence="9 10">
    <name type="scientific">Malassezia psittaci</name>
    <dbReference type="NCBI Taxonomy" id="1821823"/>
    <lineage>
        <taxon>Eukaryota</taxon>
        <taxon>Fungi</taxon>
        <taxon>Dikarya</taxon>
        <taxon>Basidiomycota</taxon>
        <taxon>Ustilaginomycotina</taxon>
        <taxon>Malasseziomycetes</taxon>
        <taxon>Malasseziales</taxon>
        <taxon>Malasseziaceae</taxon>
        <taxon>Malassezia</taxon>
    </lineage>
</organism>
<dbReference type="PANTHER" id="PTHR13505:SF7">
    <property type="entry name" value="TRANSMEMBRANE PROTEIN 208"/>
    <property type="match status" value="1"/>
</dbReference>
<evidence type="ECO:0000313" key="10">
    <source>
        <dbReference type="Proteomes" id="UP001214628"/>
    </source>
</evidence>
<dbReference type="AlphaFoldDB" id="A0AAF0JCE5"/>
<evidence type="ECO:0000256" key="7">
    <source>
        <dbReference type="SAM" id="MobiDB-lite"/>
    </source>
</evidence>
<feature type="compositionally biased region" description="Polar residues" evidence="7">
    <location>
        <begin position="121"/>
        <end position="148"/>
    </location>
</feature>
<dbReference type="Pfam" id="PF05620">
    <property type="entry name" value="TMEM208_SND2"/>
    <property type="match status" value="1"/>
</dbReference>
<accession>A0AAF0JCE5</accession>
<keyword evidence="10" id="KW-1185">Reference proteome</keyword>
<keyword evidence="5 8" id="KW-1133">Transmembrane helix</keyword>
<feature type="region of interest" description="Disordered" evidence="7">
    <location>
        <begin position="121"/>
        <end position="155"/>
    </location>
</feature>
<evidence type="ECO:0000256" key="6">
    <source>
        <dbReference type="ARBA" id="ARBA00023136"/>
    </source>
</evidence>
<protein>
    <submittedName>
        <fullName evidence="9">Uncharacterized protein</fullName>
    </submittedName>
</protein>
<keyword evidence="3 8" id="KW-0812">Transmembrane</keyword>
<dbReference type="Proteomes" id="UP001214628">
    <property type="component" value="Chromosome 1"/>
</dbReference>
<evidence type="ECO:0000256" key="8">
    <source>
        <dbReference type="SAM" id="Phobius"/>
    </source>
</evidence>
<evidence type="ECO:0000256" key="1">
    <source>
        <dbReference type="ARBA" id="ARBA00004477"/>
    </source>
</evidence>
<evidence type="ECO:0000256" key="2">
    <source>
        <dbReference type="ARBA" id="ARBA00009950"/>
    </source>
</evidence>
<dbReference type="InterPro" id="IPR008506">
    <property type="entry name" value="SND2/TMEM208"/>
</dbReference>
<proteinExistence type="inferred from homology"/>
<reference evidence="9" key="1">
    <citation type="submission" date="2023-02" db="EMBL/GenBank/DDBJ databases">
        <title>Mating type loci evolution in Malassezia.</title>
        <authorList>
            <person name="Coelho M.A."/>
        </authorList>
    </citation>
    <scope>NUCLEOTIDE SEQUENCE</scope>
    <source>
        <strain evidence="9">CBS 14136</strain>
    </source>
</reference>
<evidence type="ECO:0000256" key="3">
    <source>
        <dbReference type="ARBA" id="ARBA00022692"/>
    </source>
</evidence>